<keyword evidence="6" id="KW-1185">Reference proteome</keyword>
<organism evidence="5 6">
    <name type="scientific">Acinetobacter pecorum</name>
    <dbReference type="NCBI Taxonomy" id="2762215"/>
    <lineage>
        <taxon>Bacteria</taxon>
        <taxon>Pseudomonadati</taxon>
        <taxon>Pseudomonadota</taxon>
        <taxon>Gammaproteobacteria</taxon>
        <taxon>Moraxellales</taxon>
        <taxon>Moraxellaceae</taxon>
        <taxon>Acinetobacter</taxon>
    </lineage>
</organism>
<dbReference type="RefSeq" id="WP_191730943.1">
    <property type="nucleotide sequence ID" value="NZ_JACSPT010000010.1"/>
</dbReference>
<dbReference type="NCBIfam" id="TIGR02532">
    <property type="entry name" value="IV_pilin_GFxxxE"/>
    <property type="match status" value="1"/>
</dbReference>
<dbReference type="PANTHER" id="PTHR30093:SF34">
    <property type="entry name" value="PREPILIN PEPTIDASE-DEPENDENT PROTEIN D"/>
    <property type="match status" value="1"/>
</dbReference>
<accession>A0ABR8VXD5</accession>
<proteinExistence type="inferred from homology"/>
<dbReference type="EMBL" id="JACSPT010000010">
    <property type="protein sequence ID" value="MBD8009436.1"/>
    <property type="molecule type" value="Genomic_DNA"/>
</dbReference>
<evidence type="ECO:0000256" key="1">
    <source>
        <dbReference type="ARBA" id="ARBA00005233"/>
    </source>
</evidence>
<dbReference type="Pfam" id="PF07963">
    <property type="entry name" value="N_methyl"/>
    <property type="match status" value="1"/>
</dbReference>
<keyword evidence="3" id="KW-0281">Fimbrium</keyword>
<dbReference type="Proteomes" id="UP000621930">
    <property type="component" value="Unassembled WGS sequence"/>
</dbReference>
<evidence type="ECO:0000256" key="2">
    <source>
        <dbReference type="ARBA" id="ARBA00022481"/>
    </source>
</evidence>
<keyword evidence="4" id="KW-0812">Transmembrane</keyword>
<feature type="transmembrane region" description="Helical" evidence="4">
    <location>
        <begin position="7"/>
        <end position="31"/>
    </location>
</feature>
<reference evidence="5 6" key="1">
    <citation type="submission" date="2020-08" db="EMBL/GenBank/DDBJ databases">
        <title>A Genomic Blueprint of the Chicken Gut Microbiome.</title>
        <authorList>
            <person name="Gilroy R."/>
            <person name="Ravi A."/>
            <person name="Getino M."/>
            <person name="Pursley I."/>
            <person name="Horton D.L."/>
            <person name="Alikhan N.-F."/>
            <person name="Baker D."/>
            <person name="Gharbi K."/>
            <person name="Hall N."/>
            <person name="Watson M."/>
            <person name="Adriaenssens E.M."/>
            <person name="Foster-Nyarko E."/>
            <person name="Jarju S."/>
            <person name="Secka A."/>
            <person name="Antonio M."/>
            <person name="Oren A."/>
            <person name="Chaudhuri R."/>
            <person name="La Ragione R.M."/>
            <person name="Hildebrand F."/>
            <person name="Pallen M.J."/>
        </authorList>
    </citation>
    <scope>NUCLEOTIDE SEQUENCE [LARGE SCALE GENOMIC DNA]</scope>
    <source>
        <strain evidence="5 6">Sa1BUA6</strain>
    </source>
</reference>
<sequence>MNTMQKGFTLIELMIVVAIIGILAAIAIPAYQNYIARSQASEALSLLGGLKTPLIDITGSAGLTQACSTKDQETKKETVEGVEKTTVIAAGALNKSNGYTTSGKYVEKIEAAASGTDSCKLTATFKAKGNGLNDKIAGGKIAFTYTVASGDWTCTSDLDPSVRPSSCGSPL</sequence>
<keyword evidence="2" id="KW-0488">Methylation</keyword>
<dbReference type="Gene3D" id="3.30.700.10">
    <property type="entry name" value="Glycoprotein, Type 4 Pilin"/>
    <property type="match status" value="1"/>
</dbReference>
<evidence type="ECO:0000256" key="4">
    <source>
        <dbReference type="SAM" id="Phobius"/>
    </source>
</evidence>
<comment type="caution">
    <text evidence="5">The sequence shown here is derived from an EMBL/GenBank/DDBJ whole genome shotgun (WGS) entry which is preliminary data.</text>
</comment>
<dbReference type="Pfam" id="PF00114">
    <property type="entry name" value="Pilin"/>
    <property type="match status" value="1"/>
</dbReference>
<keyword evidence="4" id="KW-0472">Membrane</keyword>
<comment type="similarity">
    <text evidence="1 3">Belongs to the N-Me-Phe pilin family.</text>
</comment>
<dbReference type="SUPFAM" id="SSF54523">
    <property type="entry name" value="Pili subunits"/>
    <property type="match status" value="1"/>
</dbReference>
<dbReference type="InterPro" id="IPR001082">
    <property type="entry name" value="Pilin"/>
</dbReference>
<gene>
    <name evidence="5" type="ORF">H9629_08810</name>
</gene>
<dbReference type="InterPro" id="IPR012902">
    <property type="entry name" value="N_methyl_site"/>
</dbReference>
<protein>
    <submittedName>
        <fullName evidence="5">Pilin</fullName>
    </submittedName>
</protein>
<name>A0ABR8VXD5_9GAMM</name>
<evidence type="ECO:0000256" key="3">
    <source>
        <dbReference type="RuleBase" id="RU000389"/>
    </source>
</evidence>
<dbReference type="PANTHER" id="PTHR30093">
    <property type="entry name" value="GENERAL SECRETION PATHWAY PROTEIN G"/>
    <property type="match status" value="1"/>
</dbReference>
<dbReference type="InterPro" id="IPR045584">
    <property type="entry name" value="Pilin-like"/>
</dbReference>
<keyword evidence="4" id="KW-1133">Transmembrane helix</keyword>
<dbReference type="PROSITE" id="PS00409">
    <property type="entry name" value="PROKAR_NTER_METHYL"/>
    <property type="match status" value="1"/>
</dbReference>
<evidence type="ECO:0000313" key="5">
    <source>
        <dbReference type="EMBL" id="MBD8009436.1"/>
    </source>
</evidence>
<evidence type="ECO:0000313" key="6">
    <source>
        <dbReference type="Proteomes" id="UP000621930"/>
    </source>
</evidence>